<keyword evidence="5" id="KW-0808">Transferase</keyword>
<dbReference type="GO" id="GO:0008270">
    <property type="term" value="F:zinc ion binding"/>
    <property type="evidence" value="ECO:0007669"/>
    <property type="project" value="UniProtKB-KW"/>
</dbReference>
<feature type="region of interest" description="Disordered" evidence="15">
    <location>
        <begin position="386"/>
        <end position="405"/>
    </location>
</feature>
<evidence type="ECO:0000256" key="5">
    <source>
        <dbReference type="ARBA" id="ARBA00022679"/>
    </source>
</evidence>
<feature type="transmembrane region" description="Helical" evidence="16">
    <location>
        <begin position="61"/>
        <end position="86"/>
    </location>
</feature>
<proteinExistence type="inferred from homology"/>
<dbReference type="GO" id="GO:0016020">
    <property type="term" value="C:membrane"/>
    <property type="evidence" value="ECO:0007669"/>
    <property type="project" value="UniProtKB-SubCell"/>
</dbReference>
<comment type="pathway">
    <text evidence="3">Protein modification; protein ubiquitination.</text>
</comment>
<evidence type="ECO:0000256" key="16">
    <source>
        <dbReference type="SAM" id="Phobius"/>
    </source>
</evidence>
<keyword evidence="8 14" id="KW-0863">Zinc-finger</keyword>
<dbReference type="PANTHER" id="PTHR14155">
    <property type="entry name" value="RING FINGER DOMAIN-CONTAINING"/>
    <property type="match status" value="1"/>
</dbReference>
<evidence type="ECO:0000256" key="1">
    <source>
        <dbReference type="ARBA" id="ARBA00000900"/>
    </source>
</evidence>
<dbReference type="Proteomes" id="UP001054252">
    <property type="component" value="Unassembled WGS sequence"/>
</dbReference>
<dbReference type="PROSITE" id="PS50089">
    <property type="entry name" value="ZF_RING_2"/>
    <property type="match status" value="1"/>
</dbReference>
<evidence type="ECO:0000256" key="11">
    <source>
        <dbReference type="ARBA" id="ARBA00022989"/>
    </source>
</evidence>
<evidence type="ECO:0000313" key="18">
    <source>
        <dbReference type="EMBL" id="GKV33636.1"/>
    </source>
</evidence>
<dbReference type="FunFam" id="3.30.40.10:FF:000187">
    <property type="entry name" value="E3 ubiquitin-protein ligase ATL6"/>
    <property type="match status" value="1"/>
</dbReference>
<evidence type="ECO:0000256" key="14">
    <source>
        <dbReference type="PROSITE-ProRule" id="PRU00175"/>
    </source>
</evidence>
<sequence length="405" mass="45085">MTLCNLKIRSLILRIFNFKGGVSWVLLCFMFHGLPYAVGQYQTVPAPPPPFNGFPPIGPKFNPSMAIVMVLLICTFFFLGFFSVYIRQCAERGIRGGNFNGSFGLGRLSRRVARGLDPAVIESFPTFPYSAVKNLRIRKCALECAVCLNEFEDDETLRLIPNCNHVFHPDCIDAWLYSHSTCPVCRANLVPKPGEDHSGATFQIIYPDAETETESQHDNDDGNEARINVIESSPDVNLISNPVVAVTENRPPRSRSTGWSLTALFPRSHSTGHSLVQRGGDSERFTLRLPEEARRELMTSTLNRTTSCVALPRAASSRRGYRSRSGGRYERIERPDGWGSTLTPPFFTRAGSLRSSISTSTDQAVGTLPKGLFKSVRSPFDQLVFGRDEETGERSSDLLRHESQV</sequence>
<dbReference type="AlphaFoldDB" id="A0AAV5L8S5"/>
<keyword evidence="11 16" id="KW-1133">Transmembrane helix</keyword>
<evidence type="ECO:0000256" key="8">
    <source>
        <dbReference type="ARBA" id="ARBA00022771"/>
    </source>
</evidence>
<evidence type="ECO:0000259" key="17">
    <source>
        <dbReference type="PROSITE" id="PS50089"/>
    </source>
</evidence>
<evidence type="ECO:0000256" key="7">
    <source>
        <dbReference type="ARBA" id="ARBA00022723"/>
    </source>
</evidence>
<evidence type="ECO:0000256" key="10">
    <source>
        <dbReference type="ARBA" id="ARBA00022833"/>
    </source>
</evidence>
<accession>A0AAV5L8S5</accession>
<dbReference type="InterPro" id="IPR053238">
    <property type="entry name" value="RING-H2_zinc_finger"/>
</dbReference>
<evidence type="ECO:0000256" key="9">
    <source>
        <dbReference type="ARBA" id="ARBA00022786"/>
    </source>
</evidence>
<evidence type="ECO:0000256" key="12">
    <source>
        <dbReference type="ARBA" id="ARBA00023136"/>
    </source>
</evidence>
<comment type="subcellular location">
    <subcellularLocation>
        <location evidence="2">Membrane</location>
        <topology evidence="2">Single-pass membrane protein</topology>
    </subcellularLocation>
</comment>
<dbReference type="InterPro" id="IPR013083">
    <property type="entry name" value="Znf_RING/FYVE/PHD"/>
</dbReference>
<dbReference type="EC" id="2.3.2.27" evidence="4"/>
<dbReference type="InterPro" id="IPR001841">
    <property type="entry name" value="Znf_RING"/>
</dbReference>
<evidence type="ECO:0000256" key="6">
    <source>
        <dbReference type="ARBA" id="ARBA00022692"/>
    </source>
</evidence>
<evidence type="ECO:0000256" key="15">
    <source>
        <dbReference type="SAM" id="MobiDB-lite"/>
    </source>
</evidence>
<feature type="domain" description="RING-type" evidence="17">
    <location>
        <begin position="144"/>
        <end position="186"/>
    </location>
</feature>
<feature type="transmembrane region" description="Helical" evidence="16">
    <location>
        <begin position="21"/>
        <end position="41"/>
    </location>
</feature>
<dbReference type="SUPFAM" id="SSF57850">
    <property type="entry name" value="RING/U-box"/>
    <property type="match status" value="1"/>
</dbReference>
<keyword evidence="10" id="KW-0862">Zinc</keyword>
<dbReference type="GO" id="GO:0061630">
    <property type="term" value="F:ubiquitin protein ligase activity"/>
    <property type="evidence" value="ECO:0007669"/>
    <property type="project" value="UniProtKB-EC"/>
</dbReference>
<evidence type="ECO:0000256" key="2">
    <source>
        <dbReference type="ARBA" id="ARBA00004167"/>
    </source>
</evidence>
<organism evidence="18 19">
    <name type="scientific">Rubroshorea leprosula</name>
    <dbReference type="NCBI Taxonomy" id="152421"/>
    <lineage>
        <taxon>Eukaryota</taxon>
        <taxon>Viridiplantae</taxon>
        <taxon>Streptophyta</taxon>
        <taxon>Embryophyta</taxon>
        <taxon>Tracheophyta</taxon>
        <taxon>Spermatophyta</taxon>
        <taxon>Magnoliopsida</taxon>
        <taxon>eudicotyledons</taxon>
        <taxon>Gunneridae</taxon>
        <taxon>Pentapetalae</taxon>
        <taxon>rosids</taxon>
        <taxon>malvids</taxon>
        <taxon>Malvales</taxon>
        <taxon>Dipterocarpaceae</taxon>
        <taxon>Rubroshorea</taxon>
    </lineage>
</organism>
<comment type="similarity">
    <text evidence="13">Belongs to the RING-type zinc finger family. ATL subfamily.</text>
</comment>
<dbReference type="EMBL" id="BPVZ01000101">
    <property type="protein sequence ID" value="GKV33636.1"/>
    <property type="molecule type" value="Genomic_DNA"/>
</dbReference>
<dbReference type="Pfam" id="PF13639">
    <property type="entry name" value="zf-RING_2"/>
    <property type="match status" value="1"/>
</dbReference>
<keyword evidence="12 16" id="KW-0472">Membrane</keyword>
<keyword evidence="7" id="KW-0479">Metal-binding</keyword>
<dbReference type="PANTHER" id="PTHR14155:SF583">
    <property type="entry name" value="RING-TYPE DOMAIN-CONTAINING PROTEIN"/>
    <property type="match status" value="1"/>
</dbReference>
<comment type="caution">
    <text evidence="18">The sequence shown here is derived from an EMBL/GenBank/DDBJ whole genome shotgun (WGS) entry which is preliminary data.</text>
</comment>
<evidence type="ECO:0000313" key="19">
    <source>
        <dbReference type="Proteomes" id="UP001054252"/>
    </source>
</evidence>
<dbReference type="Gene3D" id="3.30.40.10">
    <property type="entry name" value="Zinc/RING finger domain, C3HC4 (zinc finger)"/>
    <property type="match status" value="1"/>
</dbReference>
<comment type="catalytic activity">
    <reaction evidence="1">
        <text>S-ubiquitinyl-[E2 ubiquitin-conjugating enzyme]-L-cysteine + [acceptor protein]-L-lysine = [E2 ubiquitin-conjugating enzyme]-L-cysteine + N(6)-ubiquitinyl-[acceptor protein]-L-lysine.</text>
        <dbReference type="EC" id="2.3.2.27"/>
    </reaction>
</comment>
<name>A0AAV5L8S5_9ROSI</name>
<protein>
    <recommendedName>
        <fullName evidence="4">RING-type E3 ubiquitin transferase</fullName>
        <ecNumber evidence="4">2.3.2.27</ecNumber>
    </recommendedName>
</protein>
<keyword evidence="19" id="KW-1185">Reference proteome</keyword>
<reference evidence="18 19" key="1">
    <citation type="journal article" date="2021" name="Commun. Biol.">
        <title>The genome of Shorea leprosula (Dipterocarpaceae) highlights the ecological relevance of drought in aseasonal tropical rainforests.</title>
        <authorList>
            <person name="Ng K.K.S."/>
            <person name="Kobayashi M.J."/>
            <person name="Fawcett J.A."/>
            <person name="Hatakeyama M."/>
            <person name="Paape T."/>
            <person name="Ng C.H."/>
            <person name="Ang C.C."/>
            <person name="Tnah L.H."/>
            <person name="Lee C.T."/>
            <person name="Nishiyama T."/>
            <person name="Sese J."/>
            <person name="O'Brien M.J."/>
            <person name="Copetti D."/>
            <person name="Mohd Noor M.I."/>
            <person name="Ong R.C."/>
            <person name="Putra M."/>
            <person name="Sireger I.Z."/>
            <person name="Indrioko S."/>
            <person name="Kosugi Y."/>
            <person name="Izuno A."/>
            <person name="Isagi Y."/>
            <person name="Lee S.L."/>
            <person name="Shimizu K.K."/>
        </authorList>
    </citation>
    <scope>NUCLEOTIDE SEQUENCE [LARGE SCALE GENOMIC DNA]</scope>
    <source>
        <strain evidence="18">214</strain>
    </source>
</reference>
<keyword evidence="9" id="KW-0833">Ubl conjugation pathway</keyword>
<keyword evidence="6 16" id="KW-0812">Transmembrane</keyword>
<dbReference type="CDD" id="cd16461">
    <property type="entry name" value="RING-H2_EL5-like"/>
    <property type="match status" value="1"/>
</dbReference>
<gene>
    <name evidence="18" type="ORF">SLEP1_g42116</name>
</gene>
<evidence type="ECO:0000256" key="4">
    <source>
        <dbReference type="ARBA" id="ARBA00012483"/>
    </source>
</evidence>
<evidence type="ECO:0000256" key="13">
    <source>
        <dbReference type="ARBA" id="ARBA00024209"/>
    </source>
</evidence>
<evidence type="ECO:0000256" key="3">
    <source>
        <dbReference type="ARBA" id="ARBA00004906"/>
    </source>
</evidence>
<dbReference type="SMART" id="SM00184">
    <property type="entry name" value="RING"/>
    <property type="match status" value="1"/>
</dbReference>